<dbReference type="NCBIfam" id="TIGR03370">
    <property type="entry name" value="VPLPA-CTERM"/>
    <property type="match status" value="1"/>
</dbReference>
<accession>A0A2Y9A183</accession>
<keyword evidence="5" id="KW-1185">Reference proteome</keyword>
<dbReference type="RefSeq" id="WP_109562538.1">
    <property type="nucleotide sequence ID" value="NZ_QGDJ01000001.1"/>
</dbReference>
<feature type="transmembrane region" description="Helical" evidence="1">
    <location>
        <begin position="171"/>
        <end position="190"/>
    </location>
</feature>
<feature type="signal peptide" evidence="2">
    <location>
        <begin position="1"/>
        <end position="20"/>
    </location>
</feature>
<evidence type="ECO:0000313" key="4">
    <source>
        <dbReference type="EMBL" id="SSA38210.1"/>
    </source>
</evidence>
<keyword evidence="1" id="KW-1133">Transmembrane helix</keyword>
<keyword evidence="2" id="KW-0732">Signal</keyword>
<proteinExistence type="predicted"/>
<dbReference type="EMBL" id="QGDJ01000001">
    <property type="protein sequence ID" value="PWJ21932.1"/>
    <property type="molecule type" value="Genomic_DNA"/>
</dbReference>
<reference evidence="6" key="1">
    <citation type="submission" date="2016-10" db="EMBL/GenBank/DDBJ databases">
        <authorList>
            <person name="Varghese N."/>
            <person name="Submissions S."/>
        </authorList>
    </citation>
    <scope>NUCLEOTIDE SEQUENCE [LARGE SCALE GENOMIC DNA]</scope>
    <source>
        <strain evidence="6">DSM 25227</strain>
    </source>
</reference>
<feature type="chain" id="PRO_5044071851" evidence="2">
    <location>
        <begin position="21"/>
        <end position="196"/>
    </location>
</feature>
<name>A0A2Y9A183_9RHOB</name>
<evidence type="ECO:0000313" key="6">
    <source>
        <dbReference type="Proteomes" id="UP000251571"/>
    </source>
</evidence>
<dbReference type="Proteomes" id="UP000251571">
    <property type="component" value="Unassembled WGS sequence"/>
</dbReference>
<protein>
    <submittedName>
        <fullName evidence="3">Putative secreted protein</fullName>
    </submittedName>
    <submittedName>
        <fullName evidence="4">VPLPA-CTERM protein sorting domain-containing protein</fullName>
    </submittedName>
</protein>
<dbReference type="AlphaFoldDB" id="A0A2Y9A183"/>
<reference evidence="3 5" key="3">
    <citation type="submission" date="2018-03" db="EMBL/GenBank/DDBJ databases">
        <title>Genomic Encyclopedia of Archaeal and Bacterial Type Strains, Phase II (KMG-II): from individual species to whole genera.</title>
        <authorList>
            <person name="Goeker M."/>
        </authorList>
    </citation>
    <scope>NUCLEOTIDE SEQUENCE [LARGE SCALE GENOMIC DNA]</scope>
    <source>
        <strain evidence="3 5">DSM 25227</strain>
    </source>
</reference>
<sequence>MSRIKSLCLGIALVASGVVAANAGTVDIDFVESAGGVSMSGSGDITLGSGLSLLFTTSNSGLHFVNPAAGGFGMGAVASIDAYEFAATTSFGTSVSTLLAPGTGDPFGIAFNSRDPVLLVPENYTTGTPLAFTLEAPGSSFASLGITPTDVTITAGANAINLNFSTAVVPLPAGVVLLMTALAGLGLTGARRKSAA</sequence>
<dbReference type="EMBL" id="UETC01000001">
    <property type="protein sequence ID" value="SSA38210.1"/>
    <property type="molecule type" value="Genomic_DNA"/>
</dbReference>
<evidence type="ECO:0000256" key="1">
    <source>
        <dbReference type="SAM" id="Phobius"/>
    </source>
</evidence>
<gene>
    <name evidence="3" type="ORF">BCF38_101341</name>
    <name evidence="4" type="ORF">SAMN05421539_101341</name>
</gene>
<keyword evidence="1" id="KW-0472">Membrane</keyword>
<evidence type="ECO:0000313" key="3">
    <source>
        <dbReference type="EMBL" id="PWJ21932.1"/>
    </source>
</evidence>
<dbReference type="InterPro" id="IPR022472">
    <property type="entry name" value="VPLPA-CTERM"/>
</dbReference>
<evidence type="ECO:0000256" key="2">
    <source>
        <dbReference type="SAM" id="SignalP"/>
    </source>
</evidence>
<evidence type="ECO:0000313" key="5">
    <source>
        <dbReference type="Proteomes" id="UP000245839"/>
    </source>
</evidence>
<reference evidence="4" key="2">
    <citation type="submission" date="2016-10" db="EMBL/GenBank/DDBJ databases">
        <authorList>
            <person name="Cai Z."/>
        </authorList>
    </citation>
    <scope>NUCLEOTIDE SEQUENCE [LARGE SCALE GENOMIC DNA]</scope>
    <source>
        <strain evidence="4">DSM 25227</strain>
    </source>
</reference>
<organism evidence="4 6">
    <name type="scientific">Jannaschia seohaensis</name>
    <dbReference type="NCBI Taxonomy" id="475081"/>
    <lineage>
        <taxon>Bacteria</taxon>
        <taxon>Pseudomonadati</taxon>
        <taxon>Pseudomonadota</taxon>
        <taxon>Alphaproteobacteria</taxon>
        <taxon>Rhodobacterales</taxon>
        <taxon>Roseobacteraceae</taxon>
        <taxon>Jannaschia</taxon>
    </lineage>
</organism>
<keyword evidence="1" id="KW-0812">Transmembrane</keyword>
<dbReference type="Proteomes" id="UP000245839">
    <property type="component" value="Unassembled WGS sequence"/>
</dbReference>